<reference evidence="2" key="3">
    <citation type="submission" date="2015-06" db="UniProtKB">
        <authorList>
            <consortium name="EnsemblMetazoa"/>
        </authorList>
    </citation>
    <scope>IDENTIFICATION</scope>
</reference>
<dbReference type="EMBL" id="KB293867">
    <property type="protein sequence ID" value="ELU15314.1"/>
    <property type="molecule type" value="Genomic_DNA"/>
</dbReference>
<gene>
    <name evidence="1" type="ORF">CAPTEDRAFT_193792</name>
</gene>
<dbReference type="AlphaFoldDB" id="R7V9Q1"/>
<name>R7V9Q1_CAPTE</name>
<reference evidence="1 3" key="2">
    <citation type="journal article" date="2013" name="Nature">
        <title>Insights into bilaterian evolution from three spiralian genomes.</title>
        <authorList>
            <person name="Simakov O."/>
            <person name="Marletaz F."/>
            <person name="Cho S.J."/>
            <person name="Edsinger-Gonzales E."/>
            <person name="Havlak P."/>
            <person name="Hellsten U."/>
            <person name="Kuo D.H."/>
            <person name="Larsson T."/>
            <person name="Lv J."/>
            <person name="Arendt D."/>
            <person name="Savage R."/>
            <person name="Osoegawa K."/>
            <person name="de Jong P."/>
            <person name="Grimwood J."/>
            <person name="Chapman J.A."/>
            <person name="Shapiro H."/>
            <person name="Aerts A."/>
            <person name="Otillar R.P."/>
            <person name="Terry A.Y."/>
            <person name="Boore J.L."/>
            <person name="Grigoriev I.V."/>
            <person name="Lindberg D.R."/>
            <person name="Seaver E.C."/>
            <person name="Weisblat D.A."/>
            <person name="Putnam N.H."/>
            <person name="Rokhsar D.S."/>
        </authorList>
    </citation>
    <scope>NUCLEOTIDE SEQUENCE</scope>
    <source>
        <strain evidence="1 3">I ESC-2004</strain>
    </source>
</reference>
<reference evidence="3" key="1">
    <citation type="submission" date="2012-12" db="EMBL/GenBank/DDBJ databases">
        <authorList>
            <person name="Hellsten U."/>
            <person name="Grimwood J."/>
            <person name="Chapman J.A."/>
            <person name="Shapiro H."/>
            <person name="Aerts A."/>
            <person name="Otillar R.P."/>
            <person name="Terry A.Y."/>
            <person name="Boore J.L."/>
            <person name="Simakov O."/>
            <person name="Marletaz F."/>
            <person name="Cho S.-J."/>
            <person name="Edsinger-Gonzales E."/>
            <person name="Havlak P."/>
            <person name="Kuo D.-H."/>
            <person name="Larsson T."/>
            <person name="Lv J."/>
            <person name="Arendt D."/>
            <person name="Savage R."/>
            <person name="Osoegawa K."/>
            <person name="de Jong P."/>
            <person name="Lindberg D.R."/>
            <person name="Seaver E.C."/>
            <person name="Weisblat D.A."/>
            <person name="Putnam N.H."/>
            <person name="Grigoriev I.V."/>
            <person name="Rokhsar D.S."/>
        </authorList>
    </citation>
    <scope>NUCLEOTIDE SEQUENCE</scope>
    <source>
        <strain evidence="3">I ESC-2004</strain>
    </source>
</reference>
<dbReference type="EnsemblMetazoa" id="CapteT193792">
    <property type="protein sequence ID" value="CapteP193792"/>
    <property type="gene ID" value="CapteG193792"/>
</dbReference>
<evidence type="ECO:0000313" key="1">
    <source>
        <dbReference type="EMBL" id="ELU15314.1"/>
    </source>
</evidence>
<sequence length="152" mass="17275">MNHLTSGGLKHKDLSDNMSVFIMQSAECGVDAETFPQRGVWSLADSRRKKKRFTVGRELATLDEMSSLQHSVPSKLDTNANTENWHKREQEFHLYFTAREISKKLKAAQVAILLHVAGTDAQELHSALVFAEKEASGDYKTVLKKFREHYEP</sequence>
<evidence type="ECO:0000313" key="3">
    <source>
        <dbReference type="Proteomes" id="UP000014760"/>
    </source>
</evidence>
<dbReference type="EMBL" id="AMQN01004586">
    <property type="status" value="NOT_ANNOTATED_CDS"/>
    <property type="molecule type" value="Genomic_DNA"/>
</dbReference>
<proteinExistence type="predicted"/>
<organism evidence="1">
    <name type="scientific">Capitella teleta</name>
    <name type="common">Polychaete worm</name>
    <dbReference type="NCBI Taxonomy" id="283909"/>
    <lineage>
        <taxon>Eukaryota</taxon>
        <taxon>Metazoa</taxon>
        <taxon>Spiralia</taxon>
        <taxon>Lophotrochozoa</taxon>
        <taxon>Annelida</taxon>
        <taxon>Polychaeta</taxon>
        <taxon>Sedentaria</taxon>
        <taxon>Scolecida</taxon>
        <taxon>Capitellidae</taxon>
        <taxon>Capitella</taxon>
    </lineage>
</organism>
<accession>R7V9Q1</accession>
<dbReference type="HOGENOM" id="CLU_1724046_0_0_1"/>
<evidence type="ECO:0000313" key="2">
    <source>
        <dbReference type="EnsemblMetazoa" id="CapteP193792"/>
    </source>
</evidence>
<keyword evidence="3" id="KW-1185">Reference proteome</keyword>
<dbReference type="Proteomes" id="UP000014760">
    <property type="component" value="Unassembled WGS sequence"/>
</dbReference>
<protein>
    <submittedName>
        <fullName evidence="1 2">Uncharacterized protein</fullName>
    </submittedName>
</protein>